<dbReference type="GO" id="GO:0006508">
    <property type="term" value="P:proteolysis"/>
    <property type="evidence" value="ECO:0007669"/>
    <property type="project" value="UniProtKB-KW"/>
</dbReference>
<dbReference type="OrthoDB" id="660550at2759"/>
<dbReference type="eggNOG" id="KOG1339">
    <property type="taxonomic scope" value="Eukaryota"/>
</dbReference>
<dbReference type="PANTHER" id="PTHR47966">
    <property type="entry name" value="BETA-SITE APP-CLEAVING ENZYME, ISOFORM A-RELATED"/>
    <property type="match status" value="1"/>
</dbReference>
<evidence type="ECO:0000256" key="1">
    <source>
        <dbReference type="ARBA" id="ARBA00007447"/>
    </source>
</evidence>
<evidence type="ECO:0000259" key="5">
    <source>
        <dbReference type="PROSITE" id="PS51767"/>
    </source>
</evidence>
<comment type="similarity">
    <text evidence="1 3">Belongs to the peptidase A1 family.</text>
</comment>
<evidence type="ECO:0000256" key="4">
    <source>
        <dbReference type="SAM" id="MobiDB-lite"/>
    </source>
</evidence>
<dbReference type="PROSITE" id="PS51767">
    <property type="entry name" value="PEPTIDASE_A1"/>
    <property type="match status" value="1"/>
</dbReference>
<comment type="caution">
    <text evidence="6">The sequence shown here is derived from an EMBL/GenBank/DDBJ whole genome shotgun (WGS) entry which is preliminary data.</text>
</comment>
<organism evidence="6 7">
    <name type="scientific">Mixia osmundae (strain CBS 9802 / IAM 14324 / JCM 22182 / KY 12970)</name>
    <dbReference type="NCBI Taxonomy" id="764103"/>
    <lineage>
        <taxon>Eukaryota</taxon>
        <taxon>Fungi</taxon>
        <taxon>Dikarya</taxon>
        <taxon>Basidiomycota</taxon>
        <taxon>Pucciniomycotina</taxon>
        <taxon>Mixiomycetes</taxon>
        <taxon>Mixiales</taxon>
        <taxon>Mixiaceae</taxon>
        <taxon>Mixia</taxon>
    </lineage>
</organism>
<dbReference type="RefSeq" id="XP_014571436.1">
    <property type="nucleotide sequence ID" value="XM_014715950.1"/>
</dbReference>
<dbReference type="InterPro" id="IPR021109">
    <property type="entry name" value="Peptidase_aspartic_dom_sf"/>
</dbReference>
<dbReference type="InterPro" id="IPR001461">
    <property type="entry name" value="Aspartic_peptidase_A1"/>
</dbReference>
<sequence length="743" mass="79793">MSYFDASPSKTERRPVHTSAGQGFALGPDSGKSPLHSPTHERLDSHEVLARWEESRALVYGRDTPSGMSRGRSQDSLFSIVSLSPLPTPSGIKSIDDEVLLPYAERQAEVAELLALPQHRLCLDTLRASLTTDTRSSLEQLLAMTRDELPDRAWSIRLASLLCEQRQWPQLALILGIDRHAQTSPHMSDKRAMSRSRSRSDGSVREVRAVVCSPRSGKIELSSRSPRSRAVSLGEGERQEAELEIASHDPAPVITPDELGLHRRALSTGPMPPISENADDDVLANSMLGLLQPSQHAISNPPLLAGLVAQNHACHQSSCAGAERVYSRHLGSSSYQYRCNMKTVGFAFVAATLLNGITAAPTLERRTPKVFTSTLVQDALSNVSLSDLIVTDRSRHEQLFGRIKLDKRATPSKQVTNAQSSYYISLGLGSPATTYPKMIIDTGSSNTFFIGYKTSSTTVNTGETVSVNYGSGSYSGREYMDSVNLASGLTVTKQGVSSATRSTGFTGVNGIMGVGPVDLTQGTTSRGEQIPTVIDTAYTEGFIPARILSLYFAPTTAQTSANGEATFGGVDTSKTTTAIRYTPVTSVTPAAYYWGVTTTIATTKGVTIEGTTSGIVDSGTTLVYLSSTGFSNYQAQIPGAAIDSTSGLLRFPKSSTASVPALNINFGNGLVLTLTANAQLVPAADYAYFGLSTAYSYSYVNNYGSTGTGLDFILGQKFIERYYTVFDTTNHRIGFANTTYTLQ</sequence>
<keyword evidence="3" id="KW-0378">Hydrolase</keyword>
<dbReference type="AlphaFoldDB" id="G7DTE6"/>
<feature type="region of interest" description="Disordered" evidence="4">
    <location>
        <begin position="182"/>
        <end position="207"/>
    </location>
</feature>
<dbReference type="Gene3D" id="2.40.70.10">
    <property type="entry name" value="Acid Proteases"/>
    <property type="match status" value="2"/>
</dbReference>
<accession>G7DTE6</accession>
<gene>
    <name evidence="6" type="primary">Mo00439</name>
    <name evidence="6" type="ORF">E5Q_00439</name>
</gene>
<keyword evidence="7" id="KW-1185">Reference proteome</keyword>
<dbReference type="InParanoid" id="G7DTE6"/>
<dbReference type="HOGENOM" id="CLU_373879_0_0_1"/>
<dbReference type="STRING" id="764103.G7DTE6"/>
<name>G7DTE6_MIXOS</name>
<evidence type="ECO:0000256" key="2">
    <source>
        <dbReference type="ARBA" id="ARBA00022750"/>
    </source>
</evidence>
<dbReference type="EMBL" id="BABT02000025">
    <property type="protein sequence ID" value="GAA93793.1"/>
    <property type="molecule type" value="Genomic_DNA"/>
</dbReference>
<dbReference type="SUPFAM" id="SSF50630">
    <property type="entry name" value="Acid proteases"/>
    <property type="match status" value="1"/>
</dbReference>
<dbReference type="Pfam" id="PF00026">
    <property type="entry name" value="Asp"/>
    <property type="match status" value="1"/>
</dbReference>
<proteinExistence type="inferred from homology"/>
<reference evidence="6 7" key="2">
    <citation type="journal article" date="2012" name="Open Biol.">
        <title>Characteristics of nucleosomes and linker DNA regions on the genome of the basidiomycete Mixia osmundae revealed by mono- and dinucleosome mapping.</title>
        <authorList>
            <person name="Nishida H."/>
            <person name="Kondo S."/>
            <person name="Matsumoto T."/>
            <person name="Suzuki Y."/>
            <person name="Yoshikawa H."/>
            <person name="Taylor T.D."/>
            <person name="Sugiyama J."/>
        </authorList>
    </citation>
    <scope>NUCLEOTIDE SEQUENCE [LARGE SCALE GENOMIC DNA]</scope>
    <source>
        <strain evidence="7">CBS 9802 / IAM 14324 / JCM 22182 / KY 12970</strain>
    </source>
</reference>
<keyword evidence="3" id="KW-0645">Protease</keyword>
<reference evidence="6 7" key="1">
    <citation type="journal article" date="2011" name="J. Gen. Appl. Microbiol.">
        <title>Draft genome sequencing of the enigmatic basidiomycete Mixia osmundae.</title>
        <authorList>
            <person name="Nishida H."/>
            <person name="Nagatsuka Y."/>
            <person name="Sugiyama J."/>
        </authorList>
    </citation>
    <scope>NUCLEOTIDE SEQUENCE [LARGE SCALE GENOMIC DNA]</scope>
    <source>
        <strain evidence="7">CBS 9802 / IAM 14324 / JCM 22182 / KY 12970</strain>
    </source>
</reference>
<dbReference type="PANTHER" id="PTHR47966:SF51">
    <property type="entry name" value="BETA-SITE APP-CLEAVING ENZYME, ISOFORM A-RELATED"/>
    <property type="match status" value="1"/>
</dbReference>
<feature type="region of interest" description="Disordered" evidence="4">
    <location>
        <begin position="1"/>
        <end position="43"/>
    </location>
</feature>
<dbReference type="PRINTS" id="PR00792">
    <property type="entry name" value="PEPSIN"/>
</dbReference>
<dbReference type="GO" id="GO:0004190">
    <property type="term" value="F:aspartic-type endopeptidase activity"/>
    <property type="evidence" value="ECO:0007669"/>
    <property type="project" value="UniProtKB-KW"/>
</dbReference>
<dbReference type="InterPro" id="IPR001969">
    <property type="entry name" value="Aspartic_peptidase_AS"/>
</dbReference>
<keyword evidence="2 3" id="KW-0064">Aspartyl protease</keyword>
<protein>
    <recommendedName>
        <fullName evidence="5">Peptidase A1 domain-containing protein</fullName>
    </recommendedName>
</protein>
<evidence type="ECO:0000313" key="6">
    <source>
        <dbReference type="EMBL" id="GAA93793.1"/>
    </source>
</evidence>
<evidence type="ECO:0000313" key="7">
    <source>
        <dbReference type="Proteomes" id="UP000009131"/>
    </source>
</evidence>
<feature type="domain" description="Peptidase A1" evidence="5">
    <location>
        <begin position="422"/>
        <end position="736"/>
    </location>
</feature>
<dbReference type="InterPro" id="IPR034164">
    <property type="entry name" value="Pepsin-like_dom"/>
</dbReference>
<dbReference type="CDD" id="cd05471">
    <property type="entry name" value="pepsin_like"/>
    <property type="match status" value="1"/>
</dbReference>
<dbReference type="Proteomes" id="UP000009131">
    <property type="component" value="Unassembled WGS sequence"/>
</dbReference>
<evidence type="ECO:0000256" key="3">
    <source>
        <dbReference type="RuleBase" id="RU000454"/>
    </source>
</evidence>
<dbReference type="InterPro" id="IPR033121">
    <property type="entry name" value="PEPTIDASE_A1"/>
</dbReference>
<dbReference type="PROSITE" id="PS00141">
    <property type="entry name" value="ASP_PROTEASE"/>
    <property type="match status" value="1"/>
</dbReference>